<dbReference type="Pfam" id="PF10646">
    <property type="entry name" value="Germane"/>
    <property type="match status" value="1"/>
</dbReference>
<keyword evidence="4 6" id="KW-0564">Palmitate</keyword>
<evidence type="ECO:0000256" key="5">
    <source>
        <dbReference type="ARBA" id="ARBA00023288"/>
    </source>
</evidence>
<dbReference type="SMART" id="SM00909">
    <property type="entry name" value="Germane"/>
    <property type="match status" value="1"/>
</dbReference>
<dbReference type="GO" id="GO:0005886">
    <property type="term" value="C:plasma membrane"/>
    <property type="evidence" value="ECO:0007669"/>
    <property type="project" value="UniProtKB-SubCell"/>
</dbReference>
<sequence length="588" mass="60918">MIRRLAGAAIVALILLVSGCASLPTSSAPQALGTVAREPAVPELPVPTPGREPQLLVRDFVKASTDPTDGHAAARQFLTDDASKGWNDGASATVVDKVDVLEDSRSGDSAEYTIRANRVGQLEQGGQYQAEEGSFEARLTLSRTDGEWRVDGLPAGTIMDRTQFLNSYERKSLYFADPTGASLVPDPRWVSVAQDRLAEQLMGSLVSGPRDSLAPAVRNLLNGVSLRGPVTKADGRTSSVGVGLGGIRVDLTGLGNLDTANRELLAAQVIWTLAEAEVSGPYVILSDGVPLDSAYPDGWTTAEVASYDPLSVSGATIGLHALKGGSLVKIGDDASVTPVPGYFGTVNNLKSISLSADGTLVGAVSDTGRAAPQLPDALFIGTYGSGAFPVAEGNSVTRPSWGPDKDAVWAVVDGTRVVRAVRDPATGQVSVVGVDSSELAGIGGQISELRLSRDGVRAALIVDGSVYVAVVVRQSNGVYALREPRPVADGLGSSALSLDWSTGDTVVVARASSDVPIVQVAVDGSRLDALPSRNLTAPVVSVDASATSVFVADSRAVFEIDNTDPASDRYWREVPGLTGTSAVPVLPG</sequence>
<feature type="domain" description="GerMN" evidence="8">
    <location>
        <begin position="198"/>
        <end position="295"/>
    </location>
</feature>
<dbReference type="Pfam" id="PF25976">
    <property type="entry name" value="LpqB_N"/>
    <property type="match status" value="1"/>
</dbReference>
<dbReference type="HAMAP" id="MF_01373">
    <property type="entry name" value="LpqB_lipoprot"/>
    <property type="match status" value="1"/>
</dbReference>
<proteinExistence type="inferred from homology"/>
<evidence type="ECO:0000256" key="2">
    <source>
        <dbReference type="ARBA" id="ARBA00022729"/>
    </source>
</evidence>
<dbReference type="EMBL" id="BMCU01000003">
    <property type="protein sequence ID" value="GGG12585.1"/>
    <property type="molecule type" value="Genomic_DNA"/>
</dbReference>
<evidence type="ECO:0000313" key="10">
    <source>
        <dbReference type="Proteomes" id="UP000654257"/>
    </source>
</evidence>
<feature type="signal peptide" evidence="7">
    <location>
        <begin position="1"/>
        <end position="23"/>
    </location>
</feature>
<evidence type="ECO:0000313" key="9">
    <source>
        <dbReference type="EMBL" id="GGG12585.1"/>
    </source>
</evidence>
<dbReference type="InterPro" id="IPR019606">
    <property type="entry name" value="GerMN"/>
</dbReference>
<organism evidence="9 10">
    <name type="scientific">Rhodococcoides trifolii</name>
    <dbReference type="NCBI Taxonomy" id="908250"/>
    <lineage>
        <taxon>Bacteria</taxon>
        <taxon>Bacillati</taxon>
        <taxon>Actinomycetota</taxon>
        <taxon>Actinomycetes</taxon>
        <taxon>Mycobacteriales</taxon>
        <taxon>Nocardiaceae</taxon>
        <taxon>Rhodococcoides</taxon>
    </lineage>
</organism>
<dbReference type="AlphaFoldDB" id="A0A917FVM3"/>
<gene>
    <name evidence="6 9" type="primary">lpqB</name>
    <name evidence="9" type="ORF">GCM10007304_28210</name>
</gene>
<feature type="chain" id="PRO_5038733147" description="Lipoprotein LpqB" evidence="7">
    <location>
        <begin position="24"/>
        <end position="588"/>
    </location>
</feature>
<dbReference type="Proteomes" id="UP000654257">
    <property type="component" value="Unassembled WGS sequence"/>
</dbReference>
<evidence type="ECO:0000256" key="7">
    <source>
        <dbReference type="SAM" id="SignalP"/>
    </source>
</evidence>
<name>A0A917FVM3_9NOCA</name>
<dbReference type="PROSITE" id="PS51257">
    <property type="entry name" value="PROKAR_LIPOPROTEIN"/>
    <property type="match status" value="1"/>
</dbReference>
<dbReference type="InterPro" id="IPR018910">
    <property type="entry name" value="LpqB_C"/>
</dbReference>
<protein>
    <recommendedName>
        <fullName evidence="6">Lipoprotein LpqB</fullName>
    </recommendedName>
</protein>
<evidence type="ECO:0000259" key="8">
    <source>
        <dbReference type="SMART" id="SM00909"/>
    </source>
</evidence>
<evidence type="ECO:0000256" key="3">
    <source>
        <dbReference type="ARBA" id="ARBA00023136"/>
    </source>
</evidence>
<reference evidence="9" key="1">
    <citation type="journal article" date="2014" name="Int. J. Syst. Evol. Microbiol.">
        <title>Complete genome sequence of Corynebacterium casei LMG S-19264T (=DSM 44701T), isolated from a smear-ripened cheese.</title>
        <authorList>
            <consortium name="US DOE Joint Genome Institute (JGI-PGF)"/>
            <person name="Walter F."/>
            <person name="Albersmeier A."/>
            <person name="Kalinowski J."/>
            <person name="Ruckert C."/>
        </authorList>
    </citation>
    <scope>NUCLEOTIDE SEQUENCE</scope>
    <source>
        <strain evidence="9">CCM 7905</strain>
    </source>
</reference>
<comment type="subcellular location">
    <subcellularLocation>
        <location evidence="6">Cell membrane</location>
        <topology evidence="6">Lipid-anchor</topology>
    </subcellularLocation>
</comment>
<keyword evidence="10" id="KW-1185">Reference proteome</keyword>
<dbReference type="InterPro" id="IPR059026">
    <property type="entry name" value="LpqB_N"/>
</dbReference>
<dbReference type="RefSeq" id="WP_188545497.1">
    <property type="nucleotide sequence ID" value="NZ_BMCU01000003.1"/>
</dbReference>
<keyword evidence="1 6" id="KW-1003">Cell membrane</keyword>
<keyword evidence="2 6" id="KW-0732">Signal</keyword>
<comment type="similarity">
    <text evidence="6">Belongs to the LpqB lipoprotein family.</text>
</comment>
<dbReference type="NCBIfam" id="NF010141">
    <property type="entry name" value="PRK13616.1"/>
    <property type="match status" value="1"/>
</dbReference>
<accession>A0A917FVM3</accession>
<evidence type="ECO:0000256" key="4">
    <source>
        <dbReference type="ARBA" id="ARBA00023139"/>
    </source>
</evidence>
<dbReference type="Pfam" id="PF10647">
    <property type="entry name" value="Gmad1"/>
    <property type="match status" value="1"/>
</dbReference>
<dbReference type="InterPro" id="IPR023959">
    <property type="entry name" value="LpqB"/>
</dbReference>
<evidence type="ECO:0000256" key="6">
    <source>
        <dbReference type="HAMAP-Rule" id="MF_01373"/>
    </source>
</evidence>
<reference evidence="9" key="2">
    <citation type="submission" date="2020-09" db="EMBL/GenBank/DDBJ databases">
        <authorList>
            <person name="Sun Q."/>
            <person name="Sedlacek I."/>
        </authorList>
    </citation>
    <scope>NUCLEOTIDE SEQUENCE</scope>
    <source>
        <strain evidence="9">CCM 7905</strain>
    </source>
</reference>
<evidence type="ECO:0000256" key="1">
    <source>
        <dbReference type="ARBA" id="ARBA00022475"/>
    </source>
</evidence>
<keyword evidence="3 6" id="KW-0472">Membrane</keyword>
<keyword evidence="5 6" id="KW-0449">Lipoprotein</keyword>
<comment type="caution">
    <text evidence="9">The sequence shown here is derived from an EMBL/GenBank/DDBJ whole genome shotgun (WGS) entry which is preliminary data.</text>
</comment>